<keyword evidence="5 7" id="KW-0472">Membrane</keyword>
<dbReference type="PANTHER" id="PTHR30213:SF0">
    <property type="entry name" value="UPF0761 MEMBRANE PROTEIN YIHY"/>
    <property type="match status" value="1"/>
</dbReference>
<dbReference type="GO" id="GO:0005886">
    <property type="term" value="C:plasma membrane"/>
    <property type="evidence" value="ECO:0007669"/>
    <property type="project" value="UniProtKB-SubCell"/>
</dbReference>
<dbReference type="PANTHER" id="PTHR30213">
    <property type="entry name" value="INNER MEMBRANE PROTEIN YHJD"/>
    <property type="match status" value="1"/>
</dbReference>
<keyword evidence="4 7" id="KW-1133">Transmembrane helix</keyword>
<dbReference type="Proteomes" id="UP000181951">
    <property type="component" value="Unassembled WGS sequence"/>
</dbReference>
<feature type="transmembrane region" description="Helical" evidence="7">
    <location>
        <begin position="208"/>
        <end position="232"/>
    </location>
</feature>
<feature type="compositionally biased region" description="Low complexity" evidence="6">
    <location>
        <begin position="1"/>
        <end position="12"/>
    </location>
</feature>
<evidence type="ECO:0000313" key="8">
    <source>
        <dbReference type="EMBL" id="SEN75070.1"/>
    </source>
</evidence>
<dbReference type="AlphaFoldDB" id="A0A1H8J284"/>
<gene>
    <name evidence="8" type="ORF">SAMN05216267_1009139</name>
</gene>
<keyword evidence="9" id="KW-1185">Reference proteome</keyword>
<feature type="transmembrane region" description="Helical" evidence="7">
    <location>
        <begin position="74"/>
        <end position="92"/>
    </location>
</feature>
<dbReference type="STRING" id="310780.SAMN05216267_1009139"/>
<feature type="transmembrane region" description="Helical" evidence="7">
    <location>
        <begin position="104"/>
        <end position="124"/>
    </location>
</feature>
<evidence type="ECO:0000313" key="9">
    <source>
        <dbReference type="Proteomes" id="UP000181951"/>
    </source>
</evidence>
<evidence type="ECO:0000256" key="5">
    <source>
        <dbReference type="ARBA" id="ARBA00023136"/>
    </source>
</evidence>
<feature type="transmembrane region" description="Helical" evidence="7">
    <location>
        <begin position="252"/>
        <end position="270"/>
    </location>
</feature>
<keyword evidence="2" id="KW-1003">Cell membrane</keyword>
<evidence type="ECO:0000256" key="1">
    <source>
        <dbReference type="ARBA" id="ARBA00004651"/>
    </source>
</evidence>
<keyword evidence="3 7" id="KW-0812">Transmembrane</keyword>
<accession>A0A1H8J284</accession>
<proteinExistence type="predicted"/>
<reference evidence="8 9" key="1">
    <citation type="submission" date="2016-10" db="EMBL/GenBank/DDBJ databases">
        <authorList>
            <person name="de Groot N.N."/>
        </authorList>
    </citation>
    <scope>NUCLEOTIDE SEQUENCE [LARGE SCALE GENOMIC DNA]</scope>
    <source>
        <strain evidence="8 9">CGMCC 4.2026</strain>
    </source>
</reference>
<feature type="transmembrane region" description="Helical" evidence="7">
    <location>
        <begin position="318"/>
        <end position="339"/>
    </location>
</feature>
<evidence type="ECO:0000256" key="2">
    <source>
        <dbReference type="ARBA" id="ARBA00022475"/>
    </source>
</evidence>
<evidence type="ECO:0000256" key="7">
    <source>
        <dbReference type="SAM" id="Phobius"/>
    </source>
</evidence>
<evidence type="ECO:0000256" key="4">
    <source>
        <dbReference type="ARBA" id="ARBA00022989"/>
    </source>
</evidence>
<dbReference type="EMBL" id="FODD01000009">
    <property type="protein sequence ID" value="SEN75070.1"/>
    <property type="molecule type" value="Genomic_DNA"/>
</dbReference>
<feature type="transmembrane region" description="Helical" evidence="7">
    <location>
        <begin position="282"/>
        <end position="306"/>
    </location>
</feature>
<name>A0A1H8J284_9ACTN</name>
<organism evidence="8 9">
    <name type="scientific">Actinacidiphila rubida</name>
    <dbReference type="NCBI Taxonomy" id="310780"/>
    <lineage>
        <taxon>Bacteria</taxon>
        <taxon>Bacillati</taxon>
        <taxon>Actinomycetota</taxon>
        <taxon>Actinomycetes</taxon>
        <taxon>Kitasatosporales</taxon>
        <taxon>Streptomycetaceae</taxon>
        <taxon>Actinacidiphila</taxon>
    </lineage>
</organism>
<sequence length="356" mass="36907">MASGEGVPSAGRRSVRGRRRGRVPDRDLSGTTAVEPSGGTAAGTIGGRTADGIGVDAGGTSDPKAGDRRRRRPVAATFAMLGTLFRALVSAWDKDATERAAALTYYAVLALFPALLMTLSLVGLTGNPDASGVPGGLEVLMPGQSRPLVADTLRHMATNASATTSLAAFSGAGAAWAACSYAAVFRRALHHIHGVADHRPAWRAAPRVLITALLLLVLLVCSTVCVVVSGEVAHRAGALLHLSGPVVSAWRALRWPVLVAVAAVTVQILFHSGPRGFRGVRANAPGGGVAVGLWLLISAGFAIYTARMGTYNWLYGPLAGAVAFLVWLWFTNLALLVGAHYNAERARQRAARAGAG</sequence>
<protein>
    <submittedName>
        <fullName evidence="8">Membrane protein</fullName>
    </submittedName>
</protein>
<comment type="subcellular location">
    <subcellularLocation>
        <location evidence="1">Cell membrane</location>
        <topology evidence="1">Multi-pass membrane protein</topology>
    </subcellularLocation>
</comment>
<dbReference type="NCBIfam" id="TIGR00765">
    <property type="entry name" value="yihY_not_rbn"/>
    <property type="match status" value="1"/>
</dbReference>
<dbReference type="InterPro" id="IPR017039">
    <property type="entry name" value="Virul_fac_BrkB"/>
</dbReference>
<dbReference type="Pfam" id="PF03631">
    <property type="entry name" value="Virul_fac_BrkB"/>
    <property type="match status" value="1"/>
</dbReference>
<evidence type="ECO:0000256" key="6">
    <source>
        <dbReference type="SAM" id="MobiDB-lite"/>
    </source>
</evidence>
<feature type="region of interest" description="Disordered" evidence="6">
    <location>
        <begin position="1"/>
        <end position="71"/>
    </location>
</feature>
<evidence type="ECO:0000256" key="3">
    <source>
        <dbReference type="ARBA" id="ARBA00022692"/>
    </source>
</evidence>